<dbReference type="GO" id="GO:0043565">
    <property type="term" value="F:sequence-specific DNA binding"/>
    <property type="evidence" value="ECO:0007669"/>
    <property type="project" value="InterPro"/>
</dbReference>
<dbReference type="PROSITE" id="PS00041">
    <property type="entry name" value="HTH_ARAC_FAMILY_1"/>
    <property type="match status" value="1"/>
</dbReference>
<dbReference type="PRINTS" id="PR00032">
    <property type="entry name" value="HTHARAC"/>
</dbReference>
<evidence type="ECO:0000313" key="5">
    <source>
        <dbReference type="EMBL" id="KAA1177152.1"/>
    </source>
</evidence>
<dbReference type="InterPro" id="IPR018060">
    <property type="entry name" value="HTH_AraC"/>
</dbReference>
<dbReference type="PROSITE" id="PS01124">
    <property type="entry name" value="HTH_ARAC_FAMILY_2"/>
    <property type="match status" value="1"/>
</dbReference>
<sequence>MLDIVRILRPRAVLFAGVDASGEWALGFRERNDLLFCWVEQGQCLVIRPDHQSLLLRQGDFLLIRASTPFRLASSSSAIAVDSESAVTSSKSKRLRLGSGDDRQTTLHAGKFIVSTANHDLLEELLPQTVGVSASDPSVGRIRALLAMNEAEARSPGPASEFVIIRLVELILVEILRSGFAGINAEKKGLLAGLADRYTERAIAAMHRDVARNWTVAELAKLCGVSRAGFATRFRRVFGVGPIEYLLRWRIALAKDELQNGTKTVAQIAFSVGFGSSSAFSSAFTRTVGCSPTQFARACGTEATETLQSDRTLVRK</sequence>
<evidence type="ECO:0000256" key="2">
    <source>
        <dbReference type="ARBA" id="ARBA00023125"/>
    </source>
</evidence>
<keyword evidence="1" id="KW-0805">Transcription regulation</keyword>
<feature type="domain" description="HTH araC/xylS-type" evidence="4">
    <location>
        <begin position="200"/>
        <end position="298"/>
    </location>
</feature>
<dbReference type="Gene3D" id="1.10.10.60">
    <property type="entry name" value="Homeodomain-like"/>
    <property type="match status" value="2"/>
</dbReference>
<dbReference type="PANTHER" id="PTHR46796">
    <property type="entry name" value="HTH-TYPE TRANSCRIPTIONAL ACTIVATOR RHAS-RELATED"/>
    <property type="match status" value="1"/>
</dbReference>
<comment type="caution">
    <text evidence="5">The sequence shown here is derived from an EMBL/GenBank/DDBJ whole genome shotgun (WGS) entry which is preliminary data.</text>
</comment>
<dbReference type="InterPro" id="IPR020449">
    <property type="entry name" value="Tscrpt_reg_AraC-type_HTH"/>
</dbReference>
<dbReference type="InterPro" id="IPR009057">
    <property type="entry name" value="Homeodomain-like_sf"/>
</dbReference>
<dbReference type="AlphaFoldDB" id="A0A5B0VR29"/>
<evidence type="ECO:0000259" key="4">
    <source>
        <dbReference type="PROSITE" id="PS01124"/>
    </source>
</evidence>
<dbReference type="Pfam" id="PF12852">
    <property type="entry name" value="Cupin_6"/>
    <property type="match status" value="1"/>
</dbReference>
<organism evidence="5 6">
    <name type="scientific">Rhizobium tropici</name>
    <dbReference type="NCBI Taxonomy" id="398"/>
    <lineage>
        <taxon>Bacteria</taxon>
        <taxon>Pseudomonadati</taxon>
        <taxon>Pseudomonadota</taxon>
        <taxon>Alphaproteobacteria</taxon>
        <taxon>Hyphomicrobiales</taxon>
        <taxon>Rhizobiaceae</taxon>
        <taxon>Rhizobium/Agrobacterium group</taxon>
        <taxon>Rhizobium</taxon>
    </lineage>
</organism>
<dbReference type="SUPFAM" id="SSF46689">
    <property type="entry name" value="Homeodomain-like"/>
    <property type="match status" value="2"/>
</dbReference>
<dbReference type="InterPro" id="IPR050204">
    <property type="entry name" value="AraC_XylS_family_regulators"/>
</dbReference>
<accession>A0A5B0VR29</accession>
<dbReference type="InterPro" id="IPR032783">
    <property type="entry name" value="AraC_lig"/>
</dbReference>
<evidence type="ECO:0000313" key="6">
    <source>
        <dbReference type="Proteomes" id="UP000323608"/>
    </source>
</evidence>
<name>A0A5B0VR29_RHITR</name>
<reference evidence="5 6" key="1">
    <citation type="submission" date="2019-07" db="EMBL/GenBank/DDBJ databases">
        <title>The Draft Genome Sequence of Rhizobium tropici SARCC-755 Associated with Superior Nodulation on Pigeonpea (Cajanus cajan (L.) Millsp.).</title>
        <authorList>
            <person name="Bopape F.L."/>
            <person name="Hassen A.I."/>
            <person name="Swanevelder Z.H."/>
            <person name="Gwata E.T."/>
        </authorList>
    </citation>
    <scope>NUCLEOTIDE SEQUENCE [LARGE SCALE GENOMIC DNA]</scope>
    <source>
        <strain evidence="5 6">SARCC-755</strain>
    </source>
</reference>
<dbReference type="InterPro" id="IPR018062">
    <property type="entry name" value="HTH_AraC-typ_CS"/>
</dbReference>
<dbReference type="EMBL" id="VNIP01000013">
    <property type="protein sequence ID" value="KAA1177152.1"/>
    <property type="molecule type" value="Genomic_DNA"/>
</dbReference>
<keyword evidence="2" id="KW-0238">DNA-binding</keyword>
<dbReference type="Pfam" id="PF12833">
    <property type="entry name" value="HTH_18"/>
    <property type="match status" value="1"/>
</dbReference>
<gene>
    <name evidence="5" type="ORF">FP026_24925</name>
</gene>
<dbReference type="OrthoDB" id="9783876at2"/>
<dbReference type="GO" id="GO:0003700">
    <property type="term" value="F:DNA-binding transcription factor activity"/>
    <property type="evidence" value="ECO:0007669"/>
    <property type="project" value="InterPro"/>
</dbReference>
<dbReference type="Proteomes" id="UP000323608">
    <property type="component" value="Unassembled WGS sequence"/>
</dbReference>
<dbReference type="PANTHER" id="PTHR46796:SF7">
    <property type="entry name" value="ARAC FAMILY TRANSCRIPTIONAL REGULATOR"/>
    <property type="match status" value="1"/>
</dbReference>
<keyword evidence="3" id="KW-0804">Transcription</keyword>
<protein>
    <submittedName>
        <fullName evidence="5">AraC family transcriptional regulator</fullName>
    </submittedName>
</protein>
<evidence type="ECO:0000256" key="1">
    <source>
        <dbReference type="ARBA" id="ARBA00023015"/>
    </source>
</evidence>
<evidence type="ECO:0000256" key="3">
    <source>
        <dbReference type="ARBA" id="ARBA00023163"/>
    </source>
</evidence>
<proteinExistence type="predicted"/>
<dbReference type="SMART" id="SM00342">
    <property type="entry name" value="HTH_ARAC"/>
    <property type="match status" value="1"/>
</dbReference>